<name>A0A3P7NV76_DIBLA</name>
<organism evidence="2 3">
    <name type="scientific">Dibothriocephalus latus</name>
    <name type="common">Fish tapeworm</name>
    <name type="synonym">Diphyllobothrium latum</name>
    <dbReference type="NCBI Taxonomy" id="60516"/>
    <lineage>
        <taxon>Eukaryota</taxon>
        <taxon>Metazoa</taxon>
        <taxon>Spiralia</taxon>
        <taxon>Lophotrochozoa</taxon>
        <taxon>Platyhelminthes</taxon>
        <taxon>Cestoda</taxon>
        <taxon>Eucestoda</taxon>
        <taxon>Diphyllobothriidea</taxon>
        <taxon>Diphyllobothriidae</taxon>
        <taxon>Dibothriocephalus</taxon>
    </lineage>
</organism>
<dbReference type="Proteomes" id="UP000281553">
    <property type="component" value="Unassembled WGS sequence"/>
</dbReference>
<evidence type="ECO:0000313" key="2">
    <source>
        <dbReference type="EMBL" id="VDN12322.1"/>
    </source>
</evidence>
<keyword evidence="3" id="KW-1185">Reference proteome</keyword>
<dbReference type="EMBL" id="UYRU01053614">
    <property type="protein sequence ID" value="VDN12322.1"/>
    <property type="molecule type" value="Genomic_DNA"/>
</dbReference>
<dbReference type="AlphaFoldDB" id="A0A3P7NV76"/>
<proteinExistence type="predicted"/>
<reference evidence="2 3" key="1">
    <citation type="submission" date="2018-11" db="EMBL/GenBank/DDBJ databases">
        <authorList>
            <consortium name="Pathogen Informatics"/>
        </authorList>
    </citation>
    <scope>NUCLEOTIDE SEQUENCE [LARGE SCALE GENOMIC DNA]</scope>
</reference>
<gene>
    <name evidence="2" type="ORF">DILT_LOCUS8153</name>
</gene>
<feature type="region of interest" description="Disordered" evidence="1">
    <location>
        <begin position="25"/>
        <end position="61"/>
    </location>
</feature>
<evidence type="ECO:0000313" key="3">
    <source>
        <dbReference type="Proteomes" id="UP000281553"/>
    </source>
</evidence>
<protein>
    <submittedName>
        <fullName evidence="2">Uncharacterized protein</fullName>
    </submittedName>
</protein>
<evidence type="ECO:0000256" key="1">
    <source>
        <dbReference type="SAM" id="MobiDB-lite"/>
    </source>
</evidence>
<accession>A0A3P7NV76</accession>
<sequence length="94" mass="10458">MSDSPEDPPSFDSLLATPVRSSDGVVTVPSTISRRAAPGTNLERRDDNENLRLSNETFEEDEHKEVKRDGYVNELCSTSLSMLIFLCHELFANG</sequence>